<evidence type="ECO:0000313" key="2">
    <source>
        <dbReference type="Proteomes" id="UP000018769"/>
    </source>
</evidence>
<dbReference type="OrthoDB" id="9791091at2"/>
<dbReference type="RefSeq" id="WP_023791851.1">
    <property type="nucleotide sequence ID" value="NC_023003.1"/>
</dbReference>
<dbReference type="Pfam" id="PF05991">
    <property type="entry name" value="NYN_YacP"/>
    <property type="match status" value="1"/>
</dbReference>
<dbReference type="STRING" id="673862.BABL1_gene_469"/>
<sequence length="209" mass="24773">MLFLVDGYNLLKSIFRKSFISKNEIDWFMINISRYARKKNHEMIIVFDGFNADHYNYKYDNHVYVIYSQNVTADEYIKNYIKNNKLNNSTVIVSSDLDITKFAAKFDIPSIDSLLFFDKVQNNIEKESKTKSLNIKIQKSSGQLYKFNQDNKDDEVNKELDELMQMGSSYIMHKDQDQNFNNGKWPDNERLRTTSSKKEKKINKILKKI</sequence>
<accession>V6DG71</accession>
<evidence type="ECO:0000313" key="1">
    <source>
        <dbReference type="EMBL" id="CDK30549.1"/>
    </source>
</evidence>
<keyword evidence="2" id="KW-1185">Reference proteome</keyword>
<name>V6DG71_9BACT</name>
<reference evidence="1 2" key="1">
    <citation type="journal article" date="2015" name="Biol. Direct">
        <title>Babela massiliensis, a representative of a widespread bacterial phylum with unusual adaptations to parasitism in amoebae.</title>
        <authorList>
            <person name="Pagnier I."/>
            <person name="Yutin N."/>
            <person name="Croce O."/>
            <person name="Makarova K.S."/>
            <person name="Wolf Y.I."/>
            <person name="Benamar S."/>
            <person name="Raoult D."/>
            <person name="Koonin E.V."/>
            <person name="La Scola B."/>
        </authorList>
    </citation>
    <scope>NUCLEOTIDE SEQUENCE [LARGE SCALE GENOMIC DNA]</scope>
    <source>
        <strain evidence="2">BABL1</strain>
    </source>
</reference>
<dbReference type="KEGG" id="dpb:BABL1_gene_469"/>
<dbReference type="EMBL" id="HG793133">
    <property type="protein sequence ID" value="CDK30549.1"/>
    <property type="molecule type" value="Genomic_DNA"/>
</dbReference>
<dbReference type="AlphaFoldDB" id="V6DG71"/>
<gene>
    <name evidence="1" type="ORF">BABL1_gene_469</name>
</gene>
<organism evidence="1 2">
    <name type="scientific">Candidatus Babela massiliensis</name>
    <dbReference type="NCBI Taxonomy" id="673862"/>
    <lineage>
        <taxon>Bacteria</taxon>
        <taxon>Candidatus Babelota</taxon>
        <taxon>Candidatus Babeliae</taxon>
        <taxon>Candidatus Babeliales</taxon>
        <taxon>Candidatus Babeliaceae</taxon>
        <taxon>Candidatus Babela</taxon>
    </lineage>
</organism>
<protein>
    <submittedName>
        <fullName evidence="1">PIN domain containing protein</fullName>
    </submittedName>
</protein>
<proteinExistence type="predicted"/>
<dbReference type="Proteomes" id="UP000018769">
    <property type="component" value="Chromosome I"/>
</dbReference>
<dbReference type="HOGENOM" id="CLU_1313521_0_0_7"/>
<dbReference type="InterPro" id="IPR010298">
    <property type="entry name" value="YacP-like"/>
</dbReference>